<dbReference type="InterPro" id="IPR003593">
    <property type="entry name" value="AAA+_ATPase"/>
</dbReference>
<evidence type="ECO:0000256" key="1">
    <source>
        <dbReference type="ARBA" id="ARBA00005417"/>
    </source>
</evidence>
<feature type="domain" description="ABC transporter" evidence="5">
    <location>
        <begin position="1"/>
        <end position="212"/>
    </location>
</feature>
<protein>
    <submittedName>
        <fullName evidence="6">ABC transporter ATP-binding protein</fullName>
    </submittedName>
</protein>
<dbReference type="EMBL" id="JAVRHX010000007">
    <property type="protein sequence ID" value="MDT0596407.1"/>
    <property type="molecule type" value="Genomic_DNA"/>
</dbReference>
<dbReference type="CDD" id="cd03255">
    <property type="entry name" value="ABC_MJ0796_LolCDE_FtsE"/>
    <property type="match status" value="1"/>
</dbReference>
<dbReference type="PANTHER" id="PTHR42798">
    <property type="entry name" value="LIPOPROTEIN-RELEASING SYSTEM ATP-BINDING PROTEIN LOLD"/>
    <property type="match status" value="1"/>
</dbReference>
<dbReference type="Pfam" id="PF00005">
    <property type="entry name" value="ABC_tran"/>
    <property type="match status" value="1"/>
</dbReference>
<dbReference type="Gene3D" id="3.40.50.300">
    <property type="entry name" value="P-loop containing nucleotide triphosphate hydrolases"/>
    <property type="match status" value="1"/>
</dbReference>
<evidence type="ECO:0000256" key="2">
    <source>
        <dbReference type="ARBA" id="ARBA00022448"/>
    </source>
</evidence>
<dbReference type="Proteomes" id="UP001253545">
    <property type="component" value="Unassembled WGS sequence"/>
</dbReference>
<dbReference type="GO" id="GO:0005524">
    <property type="term" value="F:ATP binding"/>
    <property type="evidence" value="ECO:0007669"/>
    <property type="project" value="UniProtKB-KW"/>
</dbReference>
<dbReference type="SMART" id="SM00382">
    <property type="entry name" value="AAA"/>
    <property type="match status" value="1"/>
</dbReference>
<keyword evidence="2" id="KW-0813">Transport</keyword>
<dbReference type="InterPro" id="IPR017871">
    <property type="entry name" value="ABC_transporter-like_CS"/>
</dbReference>
<dbReference type="InterPro" id="IPR003439">
    <property type="entry name" value="ABC_transporter-like_ATP-bd"/>
</dbReference>
<dbReference type="PROSITE" id="PS00211">
    <property type="entry name" value="ABC_TRANSPORTER_1"/>
    <property type="match status" value="1"/>
</dbReference>
<comment type="similarity">
    <text evidence="1">Belongs to the ABC transporter superfamily.</text>
</comment>
<comment type="caution">
    <text evidence="6">The sequence shown here is derived from an EMBL/GenBank/DDBJ whole genome shotgun (WGS) entry which is preliminary data.</text>
</comment>
<proteinExistence type="inferred from homology"/>
<evidence type="ECO:0000313" key="6">
    <source>
        <dbReference type="EMBL" id="MDT0596407.1"/>
    </source>
</evidence>
<sequence length="213" mass="23754">MKNLSFSMQKGESISIQGASGCGKSTLLHLIGALDKPDKGEIILNYDNQVLKINELTNLQSDQFRQKDVGMIFQKFNLIDCLSVRDNIYLPAKINKANQQSIDHTYIHSLVESLGISKHVDKLPNQLSGGEQQRVAIARALSHKPKLLLADEPTGNLDEENSDKVSKLLVDTCRTHNTLLIMVTHSQQVAQLTERRLRISQGNIVESDNVEVK</sequence>
<keyword evidence="3" id="KW-0547">Nucleotide-binding</keyword>
<evidence type="ECO:0000256" key="4">
    <source>
        <dbReference type="ARBA" id="ARBA00022840"/>
    </source>
</evidence>
<dbReference type="InterPro" id="IPR017911">
    <property type="entry name" value="MacB-like_ATP-bd"/>
</dbReference>
<dbReference type="PROSITE" id="PS50893">
    <property type="entry name" value="ABC_TRANSPORTER_2"/>
    <property type="match status" value="1"/>
</dbReference>
<dbReference type="SUPFAM" id="SSF52540">
    <property type="entry name" value="P-loop containing nucleoside triphosphate hydrolases"/>
    <property type="match status" value="1"/>
</dbReference>
<gene>
    <name evidence="6" type="ORF">RM552_16245</name>
</gene>
<organism evidence="6 7">
    <name type="scientific">Glaciecola petra</name>
    <dbReference type="NCBI Taxonomy" id="3075602"/>
    <lineage>
        <taxon>Bacteria</taxon>
        <taxon>Pseudomonadati</taxon>
        <taxon>Pseudomonadota</taxon>
        <taxon>Gammaproteobacteria</taxon>
        <taxon>Alteromonadales</taxon>
        <taxon>Alteromonadaceae</taxon>
        <taxon>Glaciecola</taxon>
    </lineage>
</organism>
<dbReference type="RefSeq" id="WP_311369934.1">
    <property type="nucleotide sequence ID" value="NZ_JAVRHX010000007.1"/>
</dbReference>
<evidence type="ECO:0000313" key="7">
    <source>
        <dbReference type="Proteomes" id="UP001253545"/>
    </source>
</evidence>
<keyword evidence="4 6" id="KW-0067">ATP-binding</keyword>
<evidence type="ECO:0000256" key="3">
    <source>
        <dbReference type="ARBA" id="ARBA00022741"/>
    </source>
</evidence>
<evidence type="ECO:0000259" key="5">
    <source>
        <dbReference type="PROSITE" id="PS50893"/>
    </source>
</evidence>
<dbReference type="InterPro" id="IPR027417">
    <property type="entry name" value="P-loop_NTPase"/>
</dbReference>
<name>A0ABU2ZYB3_9ALTE</name>
<keyword evidence="7" id="KW-1185">Reference proteome</keyword>
<reference evidence="6 7" key="1">
    <citation type="submission" date="2023-09" db="EMBL/GenBank/DDBJ databases">
        <authorList>
            <person name="Rey-Velasco X."/>
        </authorList>
    </citation>
    <scope>NUCLEOTIDE SEQUENCE [LARGE SCALE GENOMIC DNA]</scope>
    <source>
        <strain evidence="6 7">P117</strain>
    </source>
</reference>
<dbReference type="PANTHER" id="PTHR42798:SF2">
    <property type="entry name" value="ABC TRANSPORTER ATP-BINDING PROTEIN MG467-RELATED"/>
    <property type="match status" value="1"/>
</dbReference>
<accession>A0ABU2ZYB3</accession>